<dbReference type="InterPro" id="IPR016174">
    <property type="entry name" value="Di-haem_cyt_TM"/>
</dbReference>
<dbReference type="InterPro" id="IPR005797">
    <property type="entry name" value="Cyt_b/b6_N"/>
</dbReference>
<keyword evidence="1" id="KW-0812">Transmembrane</keyword>
<dbReference type="FunFam" id="1.20.810.10:FF:000016">
    <property type="entry name" value="Cytochrome b/b6 domain protein"/>
    <property type="match status" value="1"/>
</dbReference>
<dbReference type="AlphaFoldDB" id="A0A157T5C7"/>
<accession>A0A157T5C7</accession>
<feature type="transmembrane region" description="Helical" evidence="1">
    <location>
        <begin position="123"/>
        <end position="144"/>
    </location>
</feature>
<organism evidence="3 4">
    <name type="scientific">Saccharolobus solfataricus</name>
    <name type="common">Sulfolobus solfataricus</name>
    <dbReference type="NCBI Taxonomy" id="2287"/>
    <lineage>
        <taxon>Archaea</taxon>
        <taxon>Thermoproteota</taxon>
        <taxon>Thermoprotei</taxon>
        <taxon>Sulfolobales</taxon>
        <taxon>Sulfolobaceae</taxon>
        <taxon>Saccharolobus</taxon>
    </lineage>
</organism>
<dbReference type="GO" id="GO:0016491">
    <property type="term" value="F:oxidoreductase activity"/>
    <property type="evidence" value="ECO:0007669"/>
    <property type="project" value="InterPro"/>
</dbReference>
<proteinExistence type="predicted"/>
<feature type="transmembrane region" description="Helical" evidence="1">
    <location>
        <begin position="437"/>
        <end position="455"/>
    </location>
</feature>
<feature type="transmembrane region" description="Helical" evidence="1">
    <location>
        <begin position="297"/>
        <end position="324"/>
    </location>
</feature>
<dbReference type="InterPro" id="IPR027387">
    <property type="entry name" value="Cytb/b6-like_sf"/>
</dbReference>
<gene>
    <name evidence="3" type="ORF">SSOP1_3070</name>
</gene>
<dbReference type="Pfam" id="PF13631">
    <property type="entry name" value="Cytochrom_B_N_2"/>
    <property type="match status" value="1"/>
</dbReference>
<evidence type="ECO:0000313" key="4">
    <source>
        <dbReference type="Proteomes" id="UP000076770"/>
    </source>
</evidence>
<feature type="transmembrane region" description="Helical" evidence="1">
    <location>
        <begin position="367"/>
        <end position="389"/>
    </location>
</feature>
<dbReference type="SUPFAM" id="SSF81342">
    <property type="entry name" value="Transmembrane di-heme cytochromes"/>
    <property type="match status" value="1"/>
</dbReference>
<feature type="domain" description="Cytochrome b/b6 N-terminal region profile" evidence="2">
    <location>
        <begin position="52"/>
        <end position="264"/>
    </location>
</feature>
<protein>
    <submittedName>
        <fullName evidence="3">Cytochrome b/b6 domain protein</fullName>
    </submittedName>
</protein>
<dbReference type="GO" id="GO:0016020">
    <property type="term" value="C:membrane"/>
    <property type="evidence" value="ECO:0007669"/>
    <property type="project" value="InterPro"/>
</dbReference>
<name>A0A157T5C7_SACSO</name>
<feature type="transmembrane region" description="Helical" evidence="1">
    <location>
        <begin position="159"/>
        <end position="177"/>
    </location>
</feature>
<evidence type="ECO:0000259" key="2">
    <source>
        <dbReference type="PROSITE" id="PS51002"/>
    </source>
</evidence>
<evidence type="ECO:0000256" key="1">
    <source>
        <dbReference type="SAM" id="Phobius"/>
    </source>
</evidence>
<dbReference type="SUPFAM" id="SSF81648">
    <property type="entry name" value="a domain/subunit of cytochrome bc1 complex (Ubiquinol-cytochrome c reductase)"/>
    <property type="match status" value="1"/>
</dbReference>
<feature type="transmembrane region" description="Helical" evidence="1">
    <location>
        <begin position="524"/>
        <end position="544"/>
    </location>
</feature>
<dbReference type="PANTHER" id="PTHR19271">
    <property type="entry name" value="CYTOCHROME B"/>
    <property type="match status" value="1"/>
</dbReference>
<dbReference type="GO" id="GO:0022904">
    <property type="term" value="P:respiratory electron transport chain"/>
    <property type="evidence" value="ECO:0007669"/>
    <property type="project" value="InterPro"/>
</dbReference>
<dbReference type="GO" id="GO:0009055">
    <property type="term" value="F:electron transfer activity"/>
    <property type="evidence" value="ECO:0007669"/>
    <property type="project" value="InterPro"/>
</dbReference>
<dbReference type="EMBL" id="LT549890">
    <property type="protein sequence ID" value="SAI86624.1"/>
    <property type="molecule type" value="Genomic_DNA"/>
</dbReference>
<keyword evidence="1" id="KW-0472">Membrane</keyword>
<dbReference type="Proteomes" id="UP000076770">
    <property type="component" value="Chromosome i"/>
</dbReference>
<dbReference type="PATRIC" id="fig|2287.9.peg.3224"/>
<dbReference type="InterPro" id="IPR036150">
    <property type="entry name" value="Cyt_b/b6_C_sf"/>
</dbReference>
<feature type="transmembrane region" description="Helical" evidence="1">
    <location>
        <begin position="197"/>
        <end position="215"/>
    </location>
</feature>
<reference evidence="4" key="1">
    <citation type="submission" date="2016-04" db="EMBL/GenBank/DDBJ databases">
        <authorList>
            <person name="Shah S.A."/>
            <person name="Garrett R.A."/>
        </authorList>
    </citation>
    <scope>NUCLEOTIDE SEQUENCE [LARGE SCALE GENOMIC DNA]</scope>
    <source>
        <strain evidence="4">ATCC 35091 / DSM 1616 / JCM 8930 / NBRC 15331 / P1</strain>
    </source>
</reference>
<feature type="transmembrane region" description="Helical" evidence="1">
    <location>
        <begin position="12"/>
        <end position="31"/>
    </location>
</feature>
<keyword evidence="1" id="KW-1133">Transmembrane helix</keyword>
<feature type="transmembrane region" description="Helical" evidence="1">
    <location>
        <begin position="482"/>
        <end position="504"/>
    </location>
</feature>
<dbReference type="Gene3D" id="1.20.810.10">
    <property type="entry name" value="Cytochrome Bc1 Complex, Chain C"/>
    <property type="match status" value="1"/>
</dbReference>
<evidence type="ECO:0000313" key="3">
    <source>
        <dbReference type="EMBL" id="SAI86624.1"/>
    </source>
</evidence>
<dbReference type="PANTHER" id="PTHR19271:SF16">
    <property type="entry name" value="CYTOCHROME B"/>
    <property type="match status" value="1"/>
</dbReference>
<feature type="transmembrane region" description="Helical" evidence="1">
    <location>
        <begin position="235"/>
        <end position="255"/>
    </location>
</feature>
<dbReference type="PROSITE" id="PS51002">
    <property type="entry name" value="CYTB_NTER"/>
    <property type="match status" value="1"/>
</dbReference>
<feature type="transmembrane region" description="Helical" evidence="1">
    <location>
        <begin position="79"/>
        <end position="103"/>
    </location>
</feature>
<sequence length="549" mass="61521">MLHISVHQYPELLQLITCFTILDIVTVYPQIRLVVRVVSVADEQSNGLFDRFMKWLDDRLGIYGHTLRPAPRYAYSIDYWLGGLVLSAFILEVITGALVALYYTPSDPYTSTTYLISKVPYGAFLFSLHSWGAYAMVFLLLVHMTRNFFVGAYRQPREIMWIVGAGLAGLTLTEAYLGYSLPYNLISWVATTTGLNLFSYMPFNLGYLISLFTVVNPDQPGIMSGVDPLVQRFFVFHWIVGGLILALIGLHLYIFEKHGITPPVSQVKPGDPELIDEYQDKLKSDPKWELQPLMRSIGMVIMIFLLTFGAIFLIAGAIPFNIVIIGGTPKYIMPAFNPVEAAQTPPVPDWYFLFIYFFYKSVSPTNASLIFLGWVVVTVLFPFIEEYVFRHKAPHPALRPASIAIGTGFIVSFIVNSVWAALTPGRDIGPIGTEVDGVIFLVCFAVIWPLLRYVAQPRVLAKWQSSPLTDGGVVIEYKERRILSGLLVLLINGLVLSGLIYSLYEVFILSNNPIINQFLIGQYLGFSLVLFSISIFINVVMGIGKSKNI</sequence>
<feature type="transmembrane region" description="Helical" evidence="1">
    <location>
        <begin position="401"/>
        <end position="422"/>
    </location>
</feature>